<dbReference type="STRING" id="448385.sce0535"/>
<sequence length="153" mass="16467">MGREIVRNDVMRARSAAKRAGGEPPPTDTFTQRLVKLIPSEVIGTFLVIDGLLQAGADQVPLVPVFWLLFSLFLVGTPLYLWRIEQVTSPLQLTLSMFSFVVWVFATGGVIRQVIPAFTPVMGGLLLAAYTFVATVLLGPKKASPEGVPSPGG</sequence>
<dbReference type="KEGG" id="scl:sce0535"/>
<evidence type="ECO:0000313" key="2">
    <source>
        <dbReference type="EMBL" id="CAN90692.1"/>
    </source>
</evidence>
<keyword evidence="3" id="KW-1185">Reference proteome</keyword>
<gene>
    <name evidence="2" type="ordered locus">sce0535</name>
</gene>
<keyword evidence="1" id="KW-1133">Transmembrane helix</keyword>
<reference evidence="2 3" key="1">
    <citation type="journal article" date="2007" name="Nat. Biotechnol.">
        <title>Complete genome sequence of the myxobacterium Sorangium cellulosum.</title>
        <authorList>
            <person name="Schneiker S."/>
            <person name="Perlova O."/>
            <person name="Kaiser O."/>
            <person name="Gerth K."/>
            <person name="Alici A."/>
            <person name="Altmeyer M.O."/>
            <person name="Bartels D."/>
            <person name="Bekel T."/>
            <person name="Beyer S."/>
            <person name="Bode E."/>
            <person name="Bode H.B."/>
            <person name="Bolten C.J."/>
            <person name="Choudhuri J.V."/>
            <person name="Doss S."/>
            <person name="Elnakady Y.A."/>
            <person name="Frank B."/>
            <person name="Gaigalat L."/>
            <person name="Goesmann A."/>
            <person name="Groeger C."/>
            <person name="Gross F."/>
            <person name="Jelsbak L."/>
            <person name="Jelsbak L."/>
            <person name="Kalinowski J."/>
            <person name="Kegler C."/>
            <person name="Knauber T."/>
            <person name="Konietzny S."/>
            <person name="Kopp M."/>
            <person name="Krause L."/>
            <person name="Krug D."/>
            <person name="Linke B."/>
            <person name="Mahmud T."/>
            <person name="Martinez-Arias R."/>
            <person name="McHardy A.C."/>
            <person name="Merai M."/>
            <person name="Meyer F."/>
            <person name="Mormann S."/>
            <person name="Munoz-Dorado J."/>
            <person name="Perez J."/>
            <person name="Pradella S."/>
            <person name="Rachid S."/>
            <person name="Raddatz G."/>
            <person name="Rosenau F."/>
            <person name="Rueckert C."/>
            <person name="Sasse F."/>
            <person name="Scharfe M."/>
            <person name="Schuster S.C."/>
            <person name="Suen G."/>
            <person name="Treuner-Lange A."/>
            <person name="Velicer G.J."/>
            <person name="Vorholter F.-J."/>
            <person name="Weissman K.J."/>
            <person name="Welch R.D."/>
            <person name="Wenzel S.C."/>
            <person name="Whitworth D.E."/>
            <person name="Wilhelm S."/>
            <person name="Wittmann C."/>
            <person name="Bloecker H."/>
            <person name="Puehler A."/>
            <person name="Mueller R."/>
        </authorList>
    </citation>
    <scope>NUCLEOTIDE SEQUENCE [LARGE SCALE GENOMIC DNA]</scope>
    <source>
        <strain evidence="3">So ce56</strain>
    </source>
</reference>
<dbReference type="EMBL" id="AM746676">
    <property type="protein sequence ID" value="CAN90692.1"/>
    <property type="molecule type" value="Genomic_DNA"/>
</dbReference>
<evidence type="ECO:0000256" key="1">
    <source>
        <dbReference type="SAM" id="Phobius"/>
    </source>
</evidence>
<name>A9GV16_SORC5</name>
<keyword evidence="1" id="KW-0472">Membrane</keyword>
<proteinExistence type="predicted"/>
<dbReference type="Proteomes" id="UP000002139">
    <property type="component" value="Chromosome"/>
</dbReference>
<protein>
    <submittedName>
        <fullName evidence="2">Uncharacterized protein</fullName>
    </submittedName>
</protein>
<feature type="transmembrane region" description="Helical" evidence="1">
    <location>
        <begin position="93"/>
        <end position="111"/>
    </location>
</feature>
<organism evidence="2 3">
    <name type="scientific">Sorangium cellulosum (strain So ce56)</name>
    <name type="common">Polyangium cellulosum (strain So ce56)</name>
    <dbReference type="NCBI Taxonomy" id="448385"/>
    <lineage>
        <taxon>Bacteria</taxon>
        <taxon>Pseudomonadati</taxon>
        <taxon>Myxococcota</taxon>
        <taxon>Polyangia</taxon>
        <taxon>Polyangiales</taxon>
        <taxon>Polyangiaceae</taxon>
        <taxon>Sorangium</taxon>
    </lineage>
</organism>
<accession>A9GV16</accession>
<evidence type="ECO:0000313" key="3">
    <source>
        <dbReference type="Proteomes" id="UP000002139"/>
    </source>
</evidence>
<dbReference type="eggNOG" id="ENOG5033CTU">
    <property type="taxonomic scope" value="Bacteria"/>
</dbReference>
<dbReference type="HOGENOM" id="CLU_1712086_0_0_7"/>
<feature type="transmembrane region" description="Helical" evidence="1">
    <location>
        <begin position="62"/>
        <end position="81"/>
    </location>
</feature>
<dbReference type="AlphaFoldDB" id="A9GV16"/>
<feature type="transmembrane region" description="Helical" evidence="1">
    <location>
        <begin position="117"/>
        <end position="138"/>
    </location>
</feature>
<keyword evidence="1" id="KW-0812">Transmembrane</keyword>